<dbReference type="AlphaFoldDB" id="A0A815KIT8"/>
<comment type="caution">
    <text evidence="8">The sequence shown here is derived from an EMBL/GenBank/DDBJ whole genome shotgun (WGS) entry which is preliminary data.</text>
</comment>
<dbReference type="Gene3D" id="3.30.160.20">
    <property type="match status" value="1"/>
</dbReference>
<feature type="domain" description="DUS-like FMN-binding" evidence="7">
    <location>
        <begin position="11"/>
        <end position="276"/>
    </location>
</feature>
<name>A0A815KIT8_ADIRI</name>
<gene>
    <name evidence="8" type="ORF">XAT740_LOCUS33883</name>
</gene>
<accession>A0A815KIT8</accession>
<dbReference type="Pfam" id="PF00035">
    <property type="entry name" value="dsrm"/>
    <property type="match status" value="1"/>
</dbReference>
<keyword evidence="2" id="KW-0285">Flavoprotein</keyword>
<reference evidence="8" key="1">
    <citation type="submission" date="2021-02" db="EMBL/GenBank/DDBJ databases">
        <authorList>
            <person name="Nowell W R."/>
        </authorList>
    </citation>
    <scope>NUCLEOTIDE SEQUENCE</scope>
</reference>
<dbReference type="CDD" id="cd19871">
    <property type="entry name" value="DSRM_DUS2L"/>
    <property type="match status" value="1"/>
</dbReference>
<evidence type="ECO:0000256" key="5">
    <source>
        <dbReference type="ARBA" id="ARBA00023002"/>
    </source>
</evidence>
<proteinExistence type="predicted"/>
<dbReference type="SUPFAM" id="SSF51395">
    <property type="entry name" value="FMN-linked oxidoreductases"/>
    <property type="match status" value="1"/>
</dbReference>
<dbReference type="InterPro" id="IPR035587">
    <property type="entry name" value="DUS-like_FMN-bd"/>
</dbReference>
<keyword evidence="3" id="KW-0288">FMN</keyword>
<evidence type="ECO:0008006" key="10">
    <source>
        <dbReference type="Google" id="ProtNLM"/>
    </source>
</evidence>
<dbReference type="PANTHER" id="PTHR45936">
    <property type="entry name" value="TRNA-DIHYDROURIDINE(20) SYNTHASE [NAD(P)+]-LIKE"/>
    <property type="match status" value="1"/>
</dbReference>
<dbReference type="CDD" id="cd02801">
    <property type="entry name" value="DUS_like_FMN"/>
    <property type="match status" value="1"/>
</dbReference>
<dbReference type="PROSITE" id="PS01136">
    <property type="entry name" value="UPF0034"/>
    <property type="match status" value="1"/>
</dbReference>
<dbReference type="GO" id="GO:0017150">
    <property type="term" value="F:tRNA dihydrouridine synthase activity"/>
    <property type="evidence" value="ECO:0007669"/>
    <property type="project" value="InterPro"/>
</dbReference>
<dbReference type="InterPro" id="IPR013785">
    <property type="entry name" value="Aldolase_TIM"/>
</dbReference>
<evidence type="ECO:0000256" key="2">
    <source>
        <dbReference type="ARBA" id="ARBA00022630"/>
    </source>
</evidence>
<dbReference type="SUPFAM" id="SSF54768">
    <property type="entry name" value="dsRNA-binding domain-like"/>
    <property type="match status" value="1"/>
</dbReference>
<keyword evidence="9" id="KW-1185">Reference proteome</keyword>
<dbReference type="InterPro" id="IPR044463">
    <property type="entry name" value="DUS2_DSRM"/>
</dbReference>
<protein>
    <recommendedName>
        <fullName evidence="10">DUS-like FMN-binding domain-containing protein</fullName>
    </recommendedName>
</protein>
<dbReference type="InterPro" id="IPR018517">
    <property type="entry name" value="tRNA_hU_synthase_CS"/>
</dbReference>
<evidence type="ECO:0000313" key="9">
    <source>
        <dbReference type="Proteomes" id="UP000663828"/>
    </source>
</evidence>
<dbReference type="GO" id="GO:0000049">
    <property type="term" value="F:tRNA binding"/>
    <property type="evidence" value="ECO:0007669"/>
    <property type="project" value="InterPro"/>
</dbReference>
<dbReference type="PANTHER" id="PTHR45936:SF1">
    <property type="entry name" value="TRNA-DIHYDROURIDINE(20) SYNTHASE [NAD(P)+]-LIKE"/>
    <property type="match status" value="1"/>
</dbReference>
<comment type="cofactor">
    <cofactor evidence="1">
        <name>FMN</name>
        <dbReference type="ChEBI" id="CHEBI:58210"/>
    </cofactor>
</comment>
<dbReference type="GO" id="GO:0005737">
    <property type="term" value="C:cytoplasm"/>
    <property type="evidence" value="ECO:0007669"/>
    <property type="project" value="TreeGrafter"/>
</dbReference>
<evidence type="ECO:0000256" key="4">
    <source>
        <dbReference type="ARBA" id="ARBA00022694"/>
    </source>
</evidence>
<keyword evidence="4" id="KW-0819">tRNA processing</keyword>
<feature type="domain" description="DRBM" evidence="6">
    <location>
        <begin position="386"/>
        <end position="449"/>
    </location>
</feature>
<evidence type="ECO:0000313" key="8">
    <source>
        <dbReference type="EMBL" id="CAF1396223.1"/>
    </source>
</evidence>
<sequence>MDYSNRIICGPMVRISSLPFRLLTLEYGADVVFSEELIDYRLTQCVRVENGIFKTNHTHELFDYLSFPLDLFGTVDFVVPGEDRAMLQIHKTREKNHLVIQLGTSDGQRALKAAQLVEKDVAGIDINMGCPKKFSLQGGMGSALLDHPDKVKQILETLVNNLSIPVSCKIRCLPTIEATLSLVRVIATTGVHAITVHGRTRDERNNNPCREEFIQAIVQEHLPNIVIISNGGSTVIPSYEDIEKFRLRCGPSHGVMLCQAAMWNPSIFRREGLLPIRDVAKRFLEISLEFDNLLPNMKYVLQRMFGVADNEIEFYEKILATETEAELYDLFGMRNDYEQQSDEKRQMWREKLRNRLMNISDKPSESDIIEKSAKFVRSEYTSMMTPKSILNAYCIQAHVDRPVYHTEELKPQRIFRTVIDFNGQRYSTTSWEKNKQLAEQGSAIVCLQSIGIDPSRAKYGVNYIKACLSNENKLKS</sequence>
<dbReference type="EMBL" id="CAJNOR010003270">
    <property type="protein sequence ID" value="CAF1396223.1"/>
    <property type="molecule type" value="Genomic_DNA"/>
</dbReference>
<dbReference type="Gene3D" id="3.20.20.70">
    <property type="entry name" value="Aldolase class I"/>
    <property type="match status" value="1"/>
</dbReference>
<organism evidence="8 9">
    <name type="scientific">Adineta ricciae</name>
    <name type="common">Rotifer</name>
    <dbReference type="NCBI Taxonomy" id="249248"/>
    <lineage>
        <taxon>Eukaryota</taxon>
        <taxon>Metazoa</taxon>
        <taxon>Spiralia</taxon>
        <taxon>Gnathifera</taxon>
        <taxon>Rotifera</taxon>
        <taxon>Eurotatoria</taxon>
        <taxon>Bdelloidea</taxon>
        <taxon>Adinetida</taxon>
        <taxon>Adinetidae</taxon>
        <taxon>Adineta</taxon>
    </lineage>
</organism>
<dbReference type="InterPro" id="IPR052582">
    <property type="entry name" value="tRNA-DUS-like"/>
</dbReference>
<dbReference type="GO" id="GO:0050660">
    <property type="term" value="F:flavin adenine dinucleotide binding"/>
    <property type="evidence" value="ECO:0007669"/>
    <property type="project" value="InterPro"/>
</dbReference>
<evidence type="ECO:0000256" key="3">
    <source>
        <dbReference type="ARBA" id="ARBA00022643"/>
    </source>
</evidence>
<evidence type="ECO:0000256" key="1">
    <source>
        <dbReference type="ARBA" id="ARBA00001917"/>
    </source>
</evidence>
<dbReference type="Proteomes" id="UP000663828">
    <property type="component" value="Unassembled WGS sequence"/>
</dbReference>
<keyword evidence="5" id="KW-0560">Oxidoreductase</keyword>
<dbReference type="InterPro" id="IPR014720">
    <property type="entry name" value="dsRBD_dom"/>
</dbReference>
<evidence type="ECO:0000259" key="7">
    <source>
        <dbReference type="Pfam" id="PF01207"/>
    </source>
</evidence>
<dbReference type="Pfam" id="PF01207">
    <property type="entry name" value="Dus"/>
    <property type="match status" value="1"/>
</dbReference>
<evidence type="ECO:0000259" key="6">
    <source>
        <dbReference type="Pfam" id="PF00035"/>
    </source>
</evidence>